<evidence type="ECO:0000256" key="1">
    <source>
        <dbReference type="ARBA" id="ARBA00001946"/>
    </source>
</evidence>
<protein>
    <submittedName>
        <fullName evidence="4">ADP-ribose pyrophosphatase</fullName>
    </submittedName>
</protein>
<dbReference type="eggNOG" id="COG0494">
    <property type="taxonomic scope" value="Bacteria"/>
</dbReference>
<dbReference type="InterPro" id="IPR000086">
    <property type="entry name" value="NUDIX_hydrolase_dom"/>
</dbReference>
<dbReference type="GO" id="GO:0006753">
    <property type="term" value="P:nucleoside phosphate metabolic process"/>
    <property type="evidence" value="ECO:0007669"/>
    <property type="project" value="TreeGrafter"/>
</dbReference>
<dbReference type="RefSeq" id="WP_015779427.1">
    <property type="nucleotide sequence ID" value="NC_013169.1"/>
</dbReference>
<dbReference type="Gene3D" id="3.90.79.10">
    <property type="entry name" value="Nucleoside Triphosphate Pyrophosphohydrolase"/>
    <property type="match status" value="1"/>
</dbReference>
<proteinExistence type="predicted"/>
<dbReference type="SUPFAM" id="SSF55811">
    <property type="entry name" value="Nudix"/>
    <property type="match status" value="1"/>
</dbReference>
<accession>C7NHX5</accession>
<evidence type="ECO:0000259" key="3">
    <source>
        <dbReference type="PROSITE" id="PS51462"/>
    </source>
</evidence>
<evidence type="ECO:0000256" key="2">
    <source>
        <dbReference type="ARBA" id="ARBA00022801"/>
    </source>
</evidence>
<name>C7NHX5_KYTSD</name>
<gene>
    <name evidence="4" type="ordered locus">Ksed_14570</name>
</gene>
<dbReference type="GO" id="GO:0019693">
    <property type="term" value="P:ribose phosphate metabolic process"/>
    <property type="evidence" value="ECO:0007669"/>
    <property type="project" value="TreeGrafter"/>
</dbReference>
<dbReference type="HOGENOM" id="CLU_1494394_0_0_11"/>
<dbReference type="CDD" id="cd03424">
    <property type="entry name" value="NUDIX_ADPRase_Nudt5_UGPPase_Nudt14"/>
    <property type="match status" value="1"/>
</dbReference>
<organism evidence="4 5">
    <name type="scientific">Kytococcus sedentarius (strain ATCC 14392 / DSM 20547 / JCM 11482 / CCUG 33030 / NBRC 15357 / NCTC 11040 / CCM 314 / 541)</name>
    <name type="common">Micrococcus sedentarius</name>
    <dbReference type="NCBI Taxonomy" id="478801"/>
    <lineage>
        <taxon>Bacteria</taxon>
        <taxon>Bacillati</taxon>
        <taxon>Actinomycetota</taxon>
        <taxon>Actinomycetes</taxon>
        <taxon>Micrococcales</taxon>
        <taxon>Kytococcaceae</taxon>
        <taxon>Kytococcus</taxon>
    </lineage>
</organism>
<dbReference type="Pfam" id="PF00293">
    <property type="entry name" value="NUDIX"/>
    <property type="match status" value="1"/>
</dbReference>
<dbReference type="AlphaFoldDB" id="C7NHX5"/>
<feature type="domain" description="Nudix hydrolase" evidence="3">
    <location>
        <begin position="38"/>
        <end position="167"/>
    </location>
</feature>
<dbReference type="Proteomes" id="UP000006666">
    <property type="component" value="Chromosome"/>
</dbReference>
<dbReference type="PROSITE" id="PS51462">
    <property type="entry name" value="NUDIX"/>
    <property type="match status" value="1"/>
</dbReference>
<dbReference type="STRING" id="478801.Ksed_14570"/>
<dbReference type="GO" id="GO:0016787">
    <property type="term" value="F:hydrolase activity"/>
    <property type="evidence" value="ECO:0007669"/>
    <property type="project" value="UniProtKB-KW"/>
</dbReference>
<keyword evidence="5" id="KW-1185">Reference proteome</keyword>
<dbReference type="GO" id="GO:0005829">
    <property type="term" value="C:cytosol"/>
    <property type="evidence" value="ECO:0007669"/>
    <property type="project" value="TreeGrafter"/>
</dbReference>
<keyword evidence="2" id="KW-0378">Hydrolase</keyword>
<evidence type="ECO:0000313" key="5">
    <source>
        <dbReference type="Proteomes" id="UP000006666"/>
    </source>
</evidence>
<dbReference type="KEGG" id="kse:Ksed_14570"/>
<evidence type="ECO:0000313" key="4">
    <source>
        <dbReference type="EMBL" id="ACV06482.1"/>
    </source>
</evidence>
<sequence>MRPQWTTEWQAEDQLLRVESAPLEAGGRPTRLHRVVTGIAAGAGAVAVASRDGSVLLVRQVRIIPGVTLWELPRGSADTGDVDLVATARRELTEETGLTTLGGELLGHVYPDTGLLAARVGIVLVHVGEGATSEPDGEVEEADWFPLDGIAQMVARGDVCDGITLAALALAEATGGIARD</sequence>
<dbReference type="PANTHER" id="PTHR11839:SF18">
    <property type="entry name" value="NUDIX HYDROLASE DOMAIN-CONTAINING PROTEIN"/>
    <property type="match status" value="1"/>
</dbReference>
<reference evidence="4 5" key="1">
    <citation type="journal article" date="2009" name="Stand. Genomic Sci.">
        <title>Complete genome sequence of Kytococcus sedentarius type strain (541).</title>
        <authorList>
            <person name="Sims D."/>
            <person name="Brettin T."/>
            <person name="Detter J.C."/>
            <person name="Han C."/>
            <person name="Lapidus A."/>
            <person name="Copeland A."/>
            <person name="Glavina Del Rio T."/>
            <person name="Nolan M."/>
            <person name="Chen F."/>
            <person name="Lucas S."/>
            <person name="Tice H."/>
            <person name="Cheng J.F."/>
            <person name="Bruce D."/>
            <person name="Goodwin L."/>
            <person name="Pitluck S."/>
            <person name="Ovchinnikova G."/>
            <person name="Pati A."/>
            <person name="Ivanova N."/>
            <person name="Mavrommatis K."/>
            <person name="Chen A."/>
            <person name="Palaniappan K."/>
            <person name="D'haeseleer P."/>
            <person name="Chain P."/>
            <person name="Bristow J."/>
            <person name="Eisen J.A."/>
            <person name="Markowitz V."/>
            <person name="Hugenholtz P."/>
            <person name="Schneider S."/>
            <person name="Goker M."/>
            <person name="Pukall R."/>
            <person name="Kyrpides N.C."/>
            <person name="Klenk H.P."/>
        </authorList>
    </citation>
    <scope>NUCLEOTIDE SEQUENCE [LARGE SCALE GENOMIC DNA]</scope>
    <source>
        <strain evidence="5">ATCC 14392 / DSM 20547 / JCM 11482 / CCUG 33030 / NBRC 15357 / NCTC 11040 / CCM 314 / 541</strain>
    </source>
</reference>
<dbReference type="EMBL" id="CP001686">
    <property type="protein sequence ID" value="ACV06482.1"/>
    <property type="molecule type" value="Genomic_DNA"/>
</dbReference>
<dbReference type="PANTHER" id="PTHR11839">
    <property type="entry name" value="UDP/ADP-SUGAR PYROPHOSPHATASE"/>
    <property type="match status" value="1"/>
</dbReference>
<comment type="cofactor">
    <cofactor evidence="1">
        <name>Mg(2+)</name>
        <dbReference type="ChEBI" id="CHEBI:18420"/>
    </cofactor>
</comment>
<dbReference type="InterPro" id="IPR015797">
    <property type="entry name" value="NUDIX_hydrolase-like_dom_sf"/>
</dbReference>